<protein>
    <recommendedName>
        <fullName evidence="3">Nucleotidyl transferase AbiEii toxin, Type IV TA system</fullName>
    </recommendedName>
</protein>
<proteinExistence type="predicted"/>
<evidence type="ECO:0008006" key="3">
    <source>
        <dbReference type="Google" id="ProtNLM"/>
    </source>
</evidence>
<dbReference type="EMBL" id="PTIW01000024">
    <property type="protein sequence ID" value="PPK60322.1"/>
    <property type="molecule type" value="Genomic_DNA"/>
</dbReference>
<sequence>MKQTDYAGLSHFQEYCRDVDEHYVVVGGFATVLLLDEELGEGHGKATFDIDLVLLTNNSPELSQRIKQYITDGKYDIQVGEKDQYKYYRFNNPKEENFAKEIELFASNENELELDDGQRILPIDPEEGLYSLSAIMLDPEYFEMIKSNINKSAAAPCTNTQATIMLKMSAFYDLRSREDKKWKKHRRDILKLSLLLTGEEKIELTGRMKEDFNSFIQHLKEELDQKSIKSFADGLPIYKDQVIEILQKVFINP</sequence>
<organism evidence="1 2">
    <name type="scientific">Malaciobacter marinus</name>
    <dbReference type="NCBI Taxonomy" id="505249"/>
    <lineage>
        <taxon>Bacteria</taxon>
        <taxon>Pseudomonadati</taxon>
        <taxon>Campylobacterota</taxon>
        <taxon>Epsilonproteobacteria</taxon>
        <taxon>Campylobacterales</taxon>
        <taxon>Arcobacteraceae</taxon>
        <taxon>Malaciobacter</taxon>
    </lineage>
</organism>
<dbReference type="AlphaFoldDB" id="A0AB36ZVQ3"/>
<name>A0AB36ZVQ3_9BACT</name>
<evidence type="ECO:0000313" key="2">
    <source>
        <dbReference type="Proteomes" id="UP000239861"/>
    </source>
</evidence>
<dbReference type="Proteomes" id="UP000239861">
    <property type="component" value="Unassembled WGS sequence"/>
</dbReference>
<accession>A0AB36ZVQ3</accession>
<comment type="caution">
    <text evidence="1">The sequence shown here is derived from an EMBL/GenBank/DDBJ whole genome shotgun (WGS) entry which is preliminary data.</text>
</comment>
<gene>
    <name evidence="1" type="ORF">B0F89_12440</name>
</gene>
<reference evidence="1 2" key="1">
    <citation type="submission" date="2018-02" db="EMBL/GenBank/DDBJ databases">
        <title>Subsurface microbial communities from deep shales in Ohio and West Virginia, USA.</title>
        <authorList>
            <person name="Wrighton K."/>
        </authorList>
    </citation>
    <scope>NUCLEOTIDE SEQUENCE [LARGE SCALE GENOMIC DNA]</scope>
    <source>
        <strain evidence="1 2">MARC-MIP3H16</strain>
    </source>
</reference>
<evidence type="ECO:0000313" key="1">
    <source>
        <dbReference type="EMBL" id="PPK60322.1"/>
    </source>
</evidence>
<dbReference type="RefSeq" id="WP_104412537.1">
    <property type="nucleotide sequence ID" value="NZ_PTIW01000024.1"/>
</dbReference>